<reference evidence="1" key="1">
    <citation type="submission" date="2009-09" db="EMBL/GenBank/DDBJ databases">
        <authorList>
            <person name="Weinstock G."/>
            <person name="Sodergren E."/>
            <person name="Clifton S."/>
            <person name="Fulton L."/>
            <person name="Fulton B."/>
            <person name="Courtney L."/>
            <person name="Fronick C."/>
            <person name="Harrison M."/>
            <person name="Strong C."/>
            <person name="Farmer C."/>
            <person name="Delahaunty K."/>
            <person name="Markovic C."/>
            <person name="Hall O."/>
            <person name="Minx P."/>
            <person name="Tomlinson C."/>
            <person name="Mitreva M."/>
            <person name="Nelson J."/>
            <person name="Hou S."/>
            <person name="Wollam A."/>
            <person name="Pepin K.H."/>
            <person name="Johnson M."/>
            <person name="Bhonagiri V."/>
            <person name="Nash W.E."/>
            <person name="Warren W."/>
            <person name="Chinwalla A."/>
            <person name="Mardis E.R."/>
            <person name="Wilson R.K."/>
        </authorList>
    </citation>
    <scope>NUCLEOTIDE SEQUENCE [LARGE SCALE GENOMIC DNA]</scope>
    <source>
        <strain evidence="1">ATCC 51259</strain>
    </source>
</reference>
<accession>C9LH84</accession>
<dbReference type="AlphaFoldDB" id="C9LH84"/>
<dbReference type="HOGENOM" id="CLU_2619127_0_0_10"/>
<proteinExistence type="predicted"/>
<gene>
    <name evidence="1" type="ORF">GCWU000325_01584</name>
</gene>
<evidence type="ECO:0000313" key="1">
    <source>
        <dbReference type="EMBL" id="EEX72041.1"/>
    </source>
</evidence>
<organism evidence="1 2">
    <name type="scientific">Alloprevotella tannerae ATCC 51259</name>
    <dbReference type="NCBI Taxonomy" id="626522"/>
    <lineage>
        <taxon>Bacteria</taxon>
        <taxon>Pseudomonadati</taxon>
        <taxon>Bacteroidota</taxon>
        <taxon>Bacteroidia</taxon>
        <taxon>Bacteroidales</taxon>
        <taxon>Prevotellaceae</taxon>
        <taxon>Alloprevotella</taxon>
    </lineage>
</organism>
<sequence>MLLRTYYIYCIDRAAKPPTRLRRAPLRLKNPRGSVADNCKDSGSLRIVGAARASFSVGRKQIKSATPIFNDRSGATNI</sequence>
<dbReference type="EMBL" id="ACIJ02000018">
    <property type="protein sequence ID" value="EEX72041.1"/>
    <property type="molecule type" value="Genomic_DNA"/>
</dbReference>
<comment type="caution">
    <text evidence="1">The sequence shown here is derived from an EMBL/GenBank/DDBJ whole genome shotgun (WGS) entry which is preliminary data.</text>
</comment>
<name>C9LH84_9BACT</name>
<evidence type="ECO:0000313" key="2">
    <source>
        <dbReference type="Proteomes" id="UP000003460"/>
    </source>
</evidence>
<protein>
    <submittedName>
        <fullName evidence="1">Uncharacterized protein</fullName>
    </submittedName>
</protein>
<dbReference type="Proteomes" id="UP000003460">
    <property type="component" value="Unassembled WGS sequence"/>
</dbReference>
<keyword evidence="2" id="KW-1185">Reference proteome</keyword>